<dbReference type="InterPro" id="IPR006390">
    <property type="entry name" value="DHP_synth_dom"/>
</dbReference>
<keyword evidence="8" id="KW-0289">Folate biosynthesis</keyword>
<dbReference type="SUPFAM" id="SSF51717">
    <property type="entry name" value="Dihydropteroate synthetase-like"/>
    <property type="match status" value="1"/>
</dbReference>
<name>A0A915U995_9BACT</name>
<dbReference type="NCBIfam" id="TIGR01496">
    <property type="entry name" value="DHPS"/>
    <property type="match status" value="1"/>
</dbReference>
<evidence type="ECO:0000259" key="9">
    <source>
        <dbReference type="PROSITE" id="PS50972"/>
    </source>
</evidence>
<keyword evidence="5" id="KW-0808">Transferase</keyword>
<dbReference type="Pfam" id="PF00809">
    <property type="entry name" value="Pterin_bind"/>
    <property type="match status" value="1"/>
</dbReference>
<evidence type="ECO:0000313" key="10">
    <source>
        <dbReference type="EMBL" id="BCO08165.1"/>
    </source>
</evidence>
<gene>
    <name evidence="10" type="ORF">GF1_05410</name>
</gene>
<feature type="domain" description="Pterin-binding" evidence="9">
    <location>
        <begin position="1"/>
        <end position="215"/>
    </location>
</feature>
<dbReference type="GO" id="GO:0046654">
    <property type="term" value="P:tetrahydrofolate biosynthetic process"/>
    <property type="evidence" value="ECO:0007669"/>
    <property type="project" value="TreeGrafter"/>
</dbReference>
<dbReference type="EMBL" id="AP024233">
    <property type="protein sequence ID" value="BCO08165.1"/>
    <property type="molecule type" value="Genomic_DNA"/>
</dbReference>
<evidence type="ECO:0000256" key="7">
    <source>
        <dbReference type="ARBA" id="ARBA00022842"/>
    </source>
</evidence>
<dbReference type="InterPro" id="IPR045031">
    <property type="entry name" value="DHP_synth-like"/>
</dbReference>
<dbReference type="Proteomes" id="UP001063350">
    <property type="component" value="Chromosome"/>
</dbReference>
<keyword evidence="11" id="KW-1185">Reference proteome</keyword>
<evidence type="ECO:0000256" key="6">
    <source>
        <dbReference type="ARBA" id="ARBA00022723"/>
    </source>
</evidence>
<evidence type="ECO:0000313" key="11">
    <source>
        <dbReference type="Proteomes" id="UP001063350"/>
    </source>
</evidence>
<dbReference type="PROSITE" id="PS50972">
    <property type="entry name" value="PTERIN_BINDING"/>
    <property type="match status" value="1"/>
</dbReference>
<sequence>MDIIDVGGESTRPFADPVPEDQELERVLPAIEIIRQQTDIPVSIDTTKASVARAALAAGATMVNDISALRHDPDMADVVRSCDGPVIIMHMQGTPRTMQLDPRYDDVVEDIITFFQERIAWMSEQGIDSRRIIIDPGIGFGKTLEHNLEILRNVARFRATGHRVLIGHSRKSFFDKLFGIPVTERDCPTAVVSALCFLQGRISSGSMMSRPHGRP</sequence>
<dbReference type="GO" id="GO:0046656">
    <property type="term" value="P:folic acid biosynthetic process"/>
    <property type="evidence" value="ECO:0007669"/>
    <property type="project" value="UniProtKB-KW"/>
</dbReference>
<evidence type="ECO:0000256" key="4">
    <source>
        <dbReference type="ARBA" id="ARBA00012458"/>
    </source>
</evidence>
<dbReference type="AlphaFoldDB" id="A0A915U995"/>
<keyword evidence="7" id="KW-0460">Magnesium</keyword>
<dbReference type="KEGG" id="ddu:GF1_05410"/>
<protein>
    <recommendedName>
        <fullName evidence="4">dihydropteroate synthase</fullName>
        <ecNumber evidence="4">2.5.1.15</ecNumber>
    </recommendedName>
</protein>
<dbReference type="EC" id="2.5.1.15" evidence="4"/>
<proteinExistence type="predicted"/>
<comment type="pathway">
    <text evidence="3">Cofactor biosynthesis; tetrahydrofolate biosynthesis; 7,8-dihydrofolate from 2-amino-4-hydroxy-6-hydroxymethyl-7,8-dihydropteridine diphosphate and 4-aminobenzoate: step 1/2.</text>
</comment>
<evidence type="ECO:0000256" key="3">
    <source>
        <dbReference type="ARBA" id="ARBA00004763"/>
    </source>
</evidence>
<dbReference type="InterPro" id="IPR011005">
    <property type="entry name" value="Dihydropteroate_synth-like_sf"/>
</dbReference>
<evidence type="ECO:0000256" key="5">
    <source>
        <dbReference type="ARBA" id="ARBA00022679"/>
    </source>
</evidence>
<dbReference type="GO" id="GO:0046872">
    <property type="term" value="F:metal ion binding"/>
    <property type="evidence" value="ECO:0007669"/>
    <property type="project" value="UniProtKB-KW"/>
</dbReference>
<dbReference type="GO" id="GO:0004156">
    <property type="term" value="F:dihydropteroate synthase activity"/>
    <property type="evidence" value="ECO:0007669"/>
    <property type="project" value="UniProtKB-EC"/>
</dbReference>
<accession>A0A915U995</accession>
<dbReference type="Gene3D" id="3.20.20.20">
    <property type="entry name" value="Dihydropteroate synthase-like"/>
    <property type="match status" value="1"/>
</dbReference>
<keyword evidence="6" id="KW-0479">Metal-binding</keyword>
<organism evidence="10 11">
    <name type="scientific">Desulfolithobacter dissulfuricans</name>
    <dbReference type="NCBI Taxonomy" id="2795293"/>
    <lineage>
        <taxon>Bacteria</taxon>
        <taxon>Pseudomonadati</taxon>
        <taxon>Thermodesulfobacteriota</taxon>
        <taxon>Desulfobulbia</taxon>
        <taxon>Desulfobulbales</taxon>
        <taxon>Desulfobulbaceae</taxon>
        <taxon>Desulfolithobacter</taxon>
    </lineage>
</organism>
<dbReference type="InterPro" id="IPR000489">
    <property type="entry name" value="Pterin-binding_dom"/>
</dbReference>
<dbReference type="PANTHER" id="PTHR20941">
    <property type="entry name" value="FOLATE SYNTHESIS PROTEINS"/>
    <property type="match status" value="1"/>
</dbReference>
<comment type="catalytic activity">
    <reaction evidence="1">
        <text>(7,8-dihydropterin-6-yl)methyl diphosphate + 4-aminobenzoate = 7,8-dihydropteroate + diphosphate</text>
        <dbReference type="Rhea" id="RHEA:19949"/>
        <dbReference type="ChEBI" id="CHEBI:17836"/>
        <dbReference type="ChEBI" id="CHEBI:17839"/>
        <dbReference type="ChEBI" id="CHEBI:33019"/>
        <dbReference type="ChEBI" id="CHEBI:72950"/>
        <dbReference type="EC" id="2.5.1.15"/>
    </reaction>
</comment>
<dbReference type="GO" id="GO:0005829">
    <property type="term" value="C:cytosol"/>
    <property type="evidence" value="ECO:0007669"/>
    <property type="project" value="TreeGrafter"/>
</dbReference>
<evidence type="ECO:0000256" key="8">
    <source>
        <dbReference type="ARBA" id="ARBA00022909"/>
    </source>
</evidence>
<dbReference type="PANTHER" id="PTHR20941:SF1">
    <property type="entry name" value="FOLIC ACID SYNTHESIS PROTEIN FOL1"/>
    <property type="match status" value="1"/>
</dbReference>
<evidence type="ECO:0000256" key="1">
    <source>
        <dbReference type="ARBA" id="ARBA00000012"/>
    </source>
</evidence>
<comment type="cofactor">
    <cofactor evidence="2">
        <name>Mg(2+)</name>
        <dbReference type="ChEBI" id="CHEBI:18420"/>
    </cofactor>
</comment>
<reference evidence="10" key="1">
    <citation type="submission" date="2020-12" db="EMBL/GenBank/DDBJ databases">
        <title>Desulfobium dissulfuricans gen. nov., sp. nov., a novel mesophilic, sulfate-reducing bacterium isolated from a deep-sea hydrothermal vent.</title>
        <authorList>
            <person name="Hashimoto Y."/>
            <person name="Tame A."/>
            <person name="Sawayama S."/>
            <person name="Miyazaki J."/>
            <person name="Takai K."/>
            <person name="Nakagawa S."/>
        </authorList>
    </citation>
    <scope>NUCLEOTIDE SEQUENCE</scope>
    <source>
        <strain evidence="10">GF1</strain>
    </source>
</reference>
<evidence type="ECO:0000256" key="2">
    <source>
        <dbReference type="ARBA" id="ARBA00001946"/>
    </source>
</evidence>
<dbReference type="CDD" id="cd00739">
    <property type="entry name" value="DHPS"/>
    <property type="match status" value="1"/>
</dbReference>